<feature type="transmembrane region" description="Helical" evidence="13">
    <location>
        <begin position="89"/>
        <end position="108"/>
    </location>
</feature>
<organism evidence="14 15">
    <name type="scientific">Soonwooa buanensis</name>
    <dbReference type="NCBI Taxonomy" id="619805"/>
    <lineage>
        <taxon>Bacteria</taxon>
        <taxon>Pseudomonadati</taxon>
        <taxon>Bacteroidota</taxon>
        <taxon>Flavobacteriia</taxon>
        <taxon>Flavobacteriales</taxon>
        <taxon>Weeksellaceae</taxon>
        <taxon>Chryseobacterium group</taxon>
        <taxon>Soonwooa</taxon>
    </lineage>
</organism>
<reference evidence="14 15" key="1">
    <citation type="submission" date="2017-02" db="EMBL/GenBank/DDBJ databases">
        <authorList>
            <person name="Peterson S.W."/>
        </authorList>
    </citation>
    <scope>NUCLEOTIDE SEQUENCE [LARGE SCALE GENOMIC DNA]</scope>
    <source>
        <strain evidence="14 15">DSM 22323</strain>
    </source>
</reference>
<comment type="similarity">
    <text evidence="2">Belongs to the TMEM175 family.</text>
</comment>
<evidence type="ECO:0000256" key="1">
    <source>
        <dbReference type="ARBA" id="ARBA00004141"/>
    </source>
</evidence>
<evidence type="ECO:0000256" key="5">
    <source>
        <dbReference type="ARBA" id="ARBA00022692"/>
    </source>
</evidence>
<dbReference type="OrthoDB" id="7626281at2"/>
<keyword evidence="8 13" id="KW-1133">Transmembrane helix</keyword>
<dbReference type="GO" id="GO:0015252">
    <property type="term" value="F:proton channel activity"/>
    <property type="evidence" value="ECO:0007669"/>
    <property type="project" value="InterPro"/>
</dbReference>
<keyword evidence="11" id="KW-0407">Ion channel</keyword>
<keyword evidence="4" id="KW-0633">Potassium transport</keyword>
<gene>
    <name evidence="14" type="ORF">SAMN05660477_00244</name>
</gene>
<protein>
    <submittedName>
        <fullName evidence="14">Uncharacterized membrane protein</fullName>
    </submittedName>
</protein>
<keyword evidence="6" id="KW-0631">Potassium channel</keyword>
<dbReference type="STRING" id="619805.SAMN05660477_00244"/>
<comment type="subcellular location">
    <subcellularLocation>
        <location evidence="1">Membrane</location>
        <topology evidence="1">Multi-pass membrane protein</topology>
    </subcellularLocation>
</comment>
<dbReference type="AlphaFoldDB" id="A0A1T5CQ35"/>
<evidence type="ECO:0000256" key="8">
    <source>
        <dbReference type="ARBA" id="ARBA00022989"/>
    </source>
</evidence>
<dbReference type="PANTHER" id="PTHR31462:SF5">
    <property type="entry name" value="ENDOSOMAL_LYSOSOMAL PROTON CHANNEL TMEM175"/>
    <property type="match status" value="1"/>
</dbReference>
<dbReference type="PANTHER" id="PTHR31462">
    <property type="entry name" value="ENDOSOMAL/LYSOSOMAL POTASSIUM CHANNEL TMEM175"/>
    <property type="match status" value="1"/>
</dbReference>
<evidence type="ECO:0000256" key="2">
    <source>
        <dbReference type="ARBA" id="ARBA00006920"/>
    </source>
</evidence>
<keyword evidence="15" id="KW-1185">Reference proteome</keyword>
<evidence type="ECO:0000256" key="6">
    <source>
        <dbReference type="ARBA" id="ARBA00022826"/>
    </source>
</evidence>
<evidence type="ECO:0000256" key="12">
    <source>
        <dbReference type="ARBA" id="ARBA00034430"/>
    </source>
</evidence>
<dbReference type="InterPro" id="IPR010617">
    <property type="entry name" value="TMEM175-like"/>
</dbReference>
<evidence type="ECO:0000256" key="10">
    <source>
        <dbReference type="ARBA" id="ARBA00023136"/>
    </source>
</evidence>
<evidence type="ECO:0000256" key="9">
    <source>
        <dbReference type="ARBA" id="ARBA00023065"/>
    </source>
</evidence>
<evidence type="ECO:0000313" key="15">
    <source>
        <dbReference type="Proteomes" id="UP000191112"/>
    </source>
</evidence>
<dbReference type="RefSeq" id="WP_079665552.1">
    <property type="nucleotide sequence ID" value="NZ_FUYZ01000001.1"/>
</dbReference>
<feature type="transmembrane region" description="Helical" evidence="13">
    <location>
        <begin position="58"/>
        <end position="77"/>
    </location>
</feature>
<dbReference type="Pfam" id="PF06736">
    <property type="entry name" value="TMEM175"/>
    <property type="match status" value="1"/>
</dbReference>
<feature type="transmembrane region" description="Helical" evidence="13">
    <location>
        <begin position="169"/>
        <end position="186"/>
    </location>
</feature>
<keyword evidence="5 13" id="KW-0812">Transmembrane</keyword>
<feature type="transmembrane region" description="Helical" evidence="13">
    <location>
        <begin position="17"/>
        <end position="38"/>
    </location>
</feature>
<feature type="transmembrane region" description="Helical" evidence="13">
    <location>
        <begin position="128"/>
        <end position="149"/>
    </location>
</feature>
<evidence type="ECO:0000256" key="4">
    <source>
        <dbReference type="ARBA" id="ARBA00022538"/>
    </source>
</evidence>
<keyword evidence="9" id="KW-0406">Ion transport</keyword>
<sequence>MENHHHPERKNFQIDRMILFTDAVFAIAITLLVIDIKVPIISKNGTEEDFANALMLELPKVCGFIVSFFIIGLYWFLHHKMFGYVINYTSKLIWLNLFFLFSIVLMPFTTSVYSDYSTEEHIHLIGPYALYAANISFTGIMQFLLLKYIYDPKNAVATELPSRENQKSALYRALAIPAIFLASLALTIITPLYGRMLLFTIPIVMKILAPKKERKTSH</sequence>
<dbReference type="EMBL" id="FUYZ01000001">
    <property type="protein sequence ID" value="SKB61572.1"/>
    <property type="molecule type" value="Genomic_DNA"/>
</dbReference>
<dbReference type="GO" id="GO:0016020">
    <property type="term" value="C:membrane"/>
    <property type="evidence" value="ECO:0007669"/>
    <property type="project" value="UniProtKB-SubCell"/>
</dbReference>
<evidence type="ECO:0000256" key="7">
    <source>
        <dbReference type="ARBA" id="ARBA00022958"/>
    </source>
</evidence>
<comment type="catalytic activity">
    <reaction evidence="12">
        <text>K(+)(in) = K(+)(out)</text>
        <dbReference type="Rhea" id="RHEA:29463"/>
        <dbReference type="ChEBI" id="CHEBI:29103"/>
    </reaction>
</comment>
<evidence type="ECO:0000256" key="11">
    <source>
        <dbReference type="ARBA" id="ARBA00023303"/>
    </source>
</evidence>
<evidence type="ECO:0000256" key="13">
    <source>
        <dbReference type="SAM" id="Phobius"/>
    </source>
</evidence>
<name>A0A1T5CQ35_9FLAO</name>
<keyword evidence="7" id="KW-0630">Potassium</keyword>
<evidence type="ECO:0000313" key="14">
    <source>
        <dbReference type="EMBL" id="SKB61572.1"/>
    </source>
</evidence>
<dbReference type="GO" id="GO:0005267">
    <property type="term" value="F:potassium channel activity"/>
    <property type="evidence" value="ECO:0007669"/>
    <property type="project" value="UniProtKB-KW"/>
</dbReference>
<evidence type="ECO:0000256" key="3">
    <source>
        <dbReference type="ARBA" id="ARBA00022448"/>
    </source>
</evidence>
<proteinExistence type="inferred from homology"/>
<keyword evidence="10 13" id="KW-0472">Membrane</keyword>
<keyword evidence="3" id="KW-0813">Transport</keyword>
<accession>A0A1T5CQ35</accession>
<dbReference type="Proteomes" id="UP000191112">
    <property type="component" value="Unassembled WGS sequence"/>
</dbReference>